<keyword evidence="2" id="KW-1185">Reference proteome</keyword>
<protein>
    <submittedName>
        <fullName evidence="1">Uncharacterized protein</fullName>
    </submittedName>
</protein>
<reference evidence="1 2" key="1">
    <citation type="submission" date="2020-06" db="EMBL/GenBank/DDBJ databases">
        <authorList>
            <person name="Herren C.D."/>
            <person name="Smith Caldas M."/>
            <person name="Brooke G.M."/>
            <person name="Cabrera L.J."/>
            <person name="Caudill C.B."/>
            <person name="Ewell K.O."/>
            <person name="Haas C.L."/>
            <person name="Shapland G.L."/>
            <person name="Sitek C.J."/>
            <person name="Thompson J.S."/>
            <person name="Pollenz R.S."/>
            <person name="Garlena R.A."/>
            <person name="Russell D.A."/>
            <person name="Pope W.H."/>
            <person name="Jacobs-Sera D."/>
            <person name="Hatfull G.F."/>
        </authorList>
    </citation>
    <scope>NUCLEOTIDE SEQUENCE [LARGE SCALE GENOMIC DNA]</scope>
</reference>
<dbReference type="EMBL" id="MT658805">
    <property type="protein sequence ID" value="QNJ57097.1"/>
    <property type="molecule type" value="Genomic_DNA"/>
</dbReference>
<evidence type="ECO:0000313" key="2">
    <source>
        <dbReference type="Proteomes" id="UP000515957"/>
    </source>
</evidence>
<evidence type="ECO:0000313" key="1">
    <source>
        <dbReference type="EMBL" id="QNJ57097.1"/>
    </source>
</evidence>
<dbReference type="RefSeq" id="YP_010246167.1">
    <property type="nucleotide sequence ID" value="NC_060133.1"/>
</dbReference>
<dbReference type="GeneID" id="70080703"/>
<dbReference type="Proteomes" id="UP000515957">
    <property type="component" value="Segment"/>
</dbReference>
<gene>
    <name evidence="1" type="primary">54</name>
    <name evidence="1" type="ORF">SEA_RABBITRUN_54</name>
</gene>
<proteinExistence type="predicted"/>
<organism evidence="1 2">
    <name type="scientific">Gordonia phage Rabbitrun</name>
    <dbReference type="NCBI Taxonomy" id="2762280"/>
    <lineage>
        <taxon>Viruses</taxon>
        <taxon>Duplodnaviria</taxon>
        <taxon>Heunggongvirae</taxon>
        <taxon>Uroviricota</taxon>
        <taxon>Caudoviricetes</taxon>
        <taxon>Deeyouvirinae</taxon>
        <taxon>Nevillevirus</taxon>
        <taxon>Nevillevirus rabbitrun</taxon>
    </lineage>
</organism>
<sequence>MTIALLDIPDHIDVGEFGFVPVIPEGHLIVDDPVLDPETGEPVVEVDQMVLDRDGSPWAWSGSGWMAAGDWRSQPWEKVKQWF</sequence>
<name>A0A7G8LIM5_9CAUD</name>
<accession>A0A7G8LIM5</accession>
<dbReference type="KEGG" id="vg:70080703"/>